<dbReference type="InterPro" id="IPR036259">
    <property type="entry name" value="MFS_trans_sf"/>
</dbReference>
<protein>
    <submittedName>
        <fullName evidence="9">MFS transporter</fullName>
    </submittedName>
</protein>
<evidence type="ECO:0000256" key="2">
    <source>
        <dbReference type="ARBA" id="ARBA00022448"/>
    </source>
</evidence>
<dbReference type="SUPFAM" id="SSF103473">
    <property type="entry name" value="MFS general substrate transporter"/>
    <property type="match status" value="1"/>
</dbReference>
<proteinExistence type="predicted"/>
<dbReference type="GO" id="GO:0022857">
    <property type="term" value="F:transmembrane transporter activity"/>
    <property type="evidence" value="ECO:0007669"/>
    <property type="project" value="InterPro"/>
</dbReference>
<keyword evidence="6 7" id="KW-0472">Membrane</keyword>
<dbReference type="Pfam" id="PF07690">
    <property type="entry name" value="MFS_1"/>
    <property type="match status" value="1"/>
</dbReference>
<keyword evidence="10" id="KW-1185">Reference proteome</keyword>
<keyword evidence="2" id="KW-0813">Transport</keyword>
<dbReference type="PANTHER" id="PTHR42718">
    <property type="entry name" value="MAJOR FACILITATOR SUPERFAMILY MULTIDRUG TRANSPORTER MFSC"/>
    <property type="match status" value="1"/>
</dbReference>
<dbReference type="EMBL" id="BSRZ01000008">
    <property type="protein sequence ID" value="GLW65353.1"/>
    <property type="molecule type" value="Genomic_DNA"/>
</dbReference>
<feature type="transmembrane region" description="Helical" evidence="7">
    <location>
        <begin position="127"/>
        <end position="148"/>
    </location>
</feature>
<feature type="transmembrane region" description="Helical" evidence="7">
    <location>
        <begin position="30"/>
        <end position="56"/>
    </location>
</feature>
<evidence type="ECO:0000313" key="9">
    <source>
        <dbReference type="EMBL" id="GLW65353.1"/>
    </source>
</evidence>
<feature type="transmembrane region" description="Helical" evidence="7">
    <location>
        <begin position="219"/>
        <end position="239"/>
    </location>
</feature>
<dbReference type="GO" id="GO:0005886">
    <property type="term" value="C:plasma membrane"/>
    <property type="evidence" value="ECO:0007669"/>
    <property type="project" value="UniProtKB-SubCell"/>
</dbReference>
<feature type="transmembrane region" description="Helical" evidence="7">
    <location>
        <begin position="68"/>
        <end position="86"/>
    </location>
</feature>
<dbReference type="CDD" id="cd17321">
    <property type="entry name" value="MFS_MMR_MDR_like"/>
    <property type="match status" value="1"/>
</dbReference>
<evidence type="ECO:0000259" key="8">
    <source>
        <dbReference type="PROSITE" id="PS50850"/>
    </source>
</evidence>
<evidence type="ECO:0000256" key="4">
    <source>
        <dbReference type="ARBA" id="ARBA00022692"/>
    </source>
</evidence>
<keyword evidence="3" id="KW-1003">Cell membrane</keyword>
<accession>A0A9W6PYK9</accession>
<dbReference type="Gene3D" id="1.20.1720.10">
    <property type="entry name" value="Multidrug resistance protein D"/>
    <property type="match status" value="1"/>
</dbReference>
<dbReference type="PANTHER" id="PTHR42718:SF46">
    <property type="entry name" value="BLR6921 PROTEIN"/>
    <property type="match status" value="1"/>
</dbReference>
<feature type="transmembrane region" description="Helical" evidence="7">
    <location>
        <begin position="245"/>
        <end position="267"/>
    </location>
</feature>
<keyword evidence="4 7" id="KW-0812">Transmembrane</keyword>
<evidence type="ECO:0000256" key="5">
    <source>
        <dbReference type="ARBA" id="ARBA00022989"/>
    </source>
</evidence>
<evidence type="ECO:0000256" key="3">
    <source>
        <dbReference type="ARBA" id="ARBA00022475"/>
    </source>
</evidence>
<dbReference type="Proteomes" id="UP001165124">
    <property type="component" value="Unassembled WGS sequence"/>
</dbReference>
<dbReference type="AlphaFoldDB" id="A0A9W6PYK9"/>
<dbReference type="Gene3D" id="1.20.1250.20">
    <property type="entry name" value="MFS general substrate transporter like domains"/>
    <property type="match status" value="1"/>
</dbReference>
<feature type="transmembrane region" description="Helical" evidence="7">
    <location>
        <begin position="462"/>
        <end position="482"/>
    </location>
</feature>
<feature type="transmembrane region" description="Helical" evidence="7">
    <location>
        <begin position="160"/>
        <end position="179"/>
    </location>
</feature>
<feature type="transmembrane region" description="Helical" evidence="7">
    <location>
        <begin position="324"/>
        <end position="341"/>
    </location>
</feature>
<dbReference type="PROSITE" id="PS50850">
    <property type="entry name" value="MFS"/>
    <property type="match status" value="1"/>
</dbReference>
<reference evidence="9" key="1">
    <citation type="submission" date="2023-02" db="EMBL/GenBank/DDBJ databases">
        <title>Actinomadura rubrobrunea NBRC 14622.</title>
        <authorList>
            <person name="Ichikawa N."/>
            <person name="Sato H."/>
            <person name="Tonouchi N."/>
        </authorList>
    </citation>
    <scope>NUCLEOTIDE SEQUENCE</scope>
    <source>
        <strain evidence="9">NBRC 14622</strain>
    </source>
</reference>
<organism evidence="9 10">
    <name type="scientific">Actinomadura rubrobrunea</name>
    <dbReference type="NCBI Taxonomy" id="115335"/>
    <lineage>
        <taxon>Bacteria</taxon>
        <taxon>Bacillati</taxon>
        <taxon>Actinomycetota</taxon>
        <taxon>Actinomycetes</taxon>
        <taxon>Streptosporangiales</taxon>
        <taxon>Thermomonosporaceae</taxon>
        <taxon>Actinomadura</taxon>
    </lineage>
</organism>
<feature type="transmembrane region" description="Helical" evidence="7">
    <location>
        <begin position="425"/>
        <end position="442"/>
    </location>
</feature>
<feature type="domain" description="Major facilitator superfamily (MFS) profile" evidence="8">
    <location>
        <begin position="32"/>
        <end position="486"/>
    </location>
</feature>
<keyword evidence="5 7" id="KW-1133">Transmembrane helix</keyword>
<dbReference type="InterPro" id="IPR011701">
    <property type="entry name" value="MFS"/>
</dbReference>
<comment type="subcellular location">
    <subcellularLocation>
        <location evidence="1">Cell membrane</location>
        <topology evidence="1">Multi-pass membrane protein</topology>
    </subcellularLocation>
</comment>
<evidence type="ECO:0000256" key="1">
    <source>
        <dbReference type="ARBA" id="ARBA00004651"/>
    </source>
</evidence>
<feature type="transmembrane region" description="Helical" evidence="7">
    <location>
        <begin position="353"/>
        <end position="369"/>
    </location>
</feature>
<feature type="transmembrane region" description="Helical" evidence="7">
    <location>
        <begin position="98"/>
        <end position="121"/>
    </location>
</feature>
<evidence type="ECO:0000313" key="10">
    <source>
        <dbReference type="Proteomes" id="UP001165124"/>
    </source>
</evidence>
<sequence>MSDTAPEAAAAARSAAGSRDGAPPTSRRRWYALTVLCTAYLMIVLDGSIVTVALPAIQSDLGFSPSGLTWTINAYMITFGGLLLLAGRLGDLAGRRRVLLTGLAVFTAASVLCALAATPAMLVAARFAQGVGGALASAVSLGIIVTLFTDPGERGRAIGAYAFTGATGAALGAALGGLLTDAFGWRWVFFINVPIGLLAIVGTVRLLADDPGIGLRRGADASGGALITAGGMLTVYTIVQIEAHGWASARTLGLAAGSLALLAAFVARQATAAAPLMPLRILRVRNVWGANAVQMLLVAAMFGFQIHMALYLQQVRGYDATETGLALMPAAVVIGGVSLTVSGRLIARFGERAVLVSGLIIMVAGYALLTRLSVDTAYATHVLPVTLLLGGFGLALPALTALGMSSAGQDDAGAASGVFNTTQQIGAALGVAVLAAFAASRTAHLRDDGVPEALALTGGFRLAFGVGAGLLVAAIVLGLLVLRRAPAEGRS</sequence>
<gene>
    <name evidence="9" type="ORF">Arub01_35970</name>
</gene>
<dbReference type="RefSeq" id="WP_083951038.1">
    <property type="nucleotide sequence ID" value="NZ_BSRZ01000008.1"/>
</dbReference>
<evidence type="ECO:0000256" key="7">
    <source>
        <dbReference type="SAM" id="Phobius"/>
    </source>
</evidence>
<evidence type="ECO:0000256" key="6">
    <source>
        <dbReference type="ARBA" id="ARBA00023136"/>
    </source>
</evidence>
<feature type="transmembrane region" description="Helical" evidence="7">
    <location>
        <begin position="185"/>
        <end position="207"/>
    </location>
</feature>
<comment type="caution">
    <text evidence="9">The sequence shown here is derived from an EMBL/GenBank/DDBJ whole genome shotgun (WGS) entry which is preliminary data.</text>
</comment>
<dbReference type="InterPro" id="IPR020846">
    <property type="entry name" value="MFS_dom"/>
</dbReference>
<name>A0A9W6PYK9_9ACTN</name>
<feature type="transmembrane region" description="Helical" evidence="7">
    <location>
        <begin position="288"/>
        <end position="312"/>
    </location>
</feature>
<feature type="transmembrane region" description="Helical" evidence="7">
    <location>
        <begin position="381"/>
        <end position="404"/>
    </location>
</feature>